<dbReference type="Proteomes" id="UP001151760">
    <property type="component" value="Unassembled WGS sequence"/>
</dbReference>
<evidence type="ECO:0000313" key="4">
    <source>
        <dbReference type="Proteomes" id="UP001151760"/>
    </source>
</evidence>
<comment type="caution">
    <text evidence="3">The sequence shown here is derived from an EMBL/GenBank/DDBJ whole genome shotgun (WGS) entry which is preliminary data.</text>
</comment>
<proteinExistence type="predicted"/>
<evidence type="ECO:0000259" key="1">
    <source>
        <dbReference type="Pfam" id="PF05699"/>
    </source>
</evidence>
<keyword evidence="4" id="KW-1185">Reference proteome</keyword>
<dbReference type="Pfam" id="PF14372">
    <property type="entry name" value="hAT-like_RNase-H"/>
    <property type="match status" value="1"/>
</dbReference>
<dbReference type="Pfam" id="PF05699">
    <property type="entry name" value="Dimer_Tnp_hAT"/>
    <property type="match status" value="1"/>
</dbReference>
<reference evidence="3" key="2">
    <citation type="submission" date="2022-01" db="EMBL/GenBank/DDBJ databases">
        <authorList>
            <person name="Yamashiro T."/>
            <person name="Shiraishi A."/>
            <person name="Satake H."/>
            <person name="Nakayama K."/>
        </authorList>
    </citation>
    <scope>NUCLEOTIDE SEQUENCE</scope>
</reference>
<dbReference type="InterPro" id="IPR012337">
    <property type="entry name" value="RNaseH-like_sf"/>
</dbReference>
<name>A0ABQ5IN83_9ASTR</name>
<dbReference type="PANTHER" id="PTHR23272:SF179">
    <property type="entry name" value="ZINC FINGER BED DOMAIN-CONTAINING PROTEIN RICESLEEPER 2-LIKE ISOFORM X1"/>
    <property type="match status" value="1"/>
</dbReference>
<evidence type="ECO:0000259" key="2">
    <source>
        <dbReference type="Pfam" id="PF14372"/>
    </source>
</evidence>
<sequence>MNIFFTSICDIRYELNKWRHEEDEVIRDMAKQMILKFNKYWSDIHGFMGVVAVLDPRMKLKIMKFSFPKIYHSKQRVEEEFTKLKKFVSALFIKYDQAGKANVRNHVNGVGSTSHIDESDGGFFWAIPSLSRRKRMKLQYPTLQTIARDILAIPISIVASESCFSTSGRLITPHHNRLKPNTLEALMCSQSWLVNEIQETSSKEFEAYDQTIEYDTDDSDELVATVRTMDGSNN</sequence>
<gene>
    <name evidence="3" type="ORF">Tco_1112003</name>
</gene>
<dbReference type="PANTHER" id="PTHR23272">
    <property type="entry name" value="BED FINGER-RELATED"/>
    <property type="match status" value="1"/>
</dbReference>
<feature type="domain" description="HAT C-terminal dimerisation" evidence="1">
    <location>
        <begin position="135"/>
        <end position="193"/>
    </location>
</feature>
<organism evidence="3 4">
    <name type="scientific">Tanacetum coccineum</name>
    <dbReference type="NCBI Taxonomy" id="301880"/>
    <lineage>
        <taxon>Eukaryota</taxon>
        <taxon>Viridiplantae</taxon>
        <taxon>Streptophyta</taxon>
        <taxon>Embryophyta</taxon>
        <taxon>Tracheophyta</taxon>
        <taxon>Spermatophyta</taxon>
        <taxon>Magnoliopsida</taxon>
        <taxon>eudicotyledons</taxon>
        <taxon>Gunneridae</taxon>
        <taxon>Pentapetalae</taxon>
        <taxon>asterids</taxon>
        <taxon>campanulids</taxon>
        <taxon>Asterales</taxon>
        <taxon>Asteraceae</taxon>
        <taxon>Asteroideae</taxon>
        <taxon>Anthemideae</taxon>
        <taxon>Anthemidinae</taxon>
        <taxon>Tanacetum</taxon>
    </lineage>
</organism>
<dbReference type="SUPFAM" id="SSF53098">
    <property type="entry name" value="Ribonuclease H-like"/>
    <property type="match status" value="1"/>
</dbReference>
<reference evidence="3" key="1">
    <citation type="journal article" date="2022" name="Int. J. Mol. Sci.">
        <title>Draft Genome of Tanacetum Coccineum: Genomic Comparison of Closely Related Tanacetum-Family Plants.</title>
        <authorList>
            <person name="Yamashiro T."/>
            <person name="Shiraishi A."/>
            <person name="Nakayama K."/>
            <person name="Satake H."/>
        </authorList>
    </citation>
    <scope>NUCLEOTIDE SEQUENCE</scope>
</reference>
<accession>A0ABQ5IN83</accession>
<dbReference type="EMBL" id="BQNB010020986">
    <property type="protein sequence ID" value="GJU01665.1"/>
    <property type="molecule type" value="Genomic_DNA"/>
</dbReference>
<evidence type="ECO:0000313" key="3">
    <source>
        <dbReference type="EMBL" id="GJU01665.1"/>
    </source>
</evidence>
<dbReference type="InterPro" id="IPR025525">
    <property type="entry name" value="hAT-like_transposase_RNase-H"/>
</dbReference>
<dbReference type="InterPro" id="IPR008906">
    <property type="entry name" value="HATC_C_dom"/>
</dbReference>
<protein>
    <submittedName>
        <fullName evidence="3">Zinc finger BED domain-containing protein RICESLEEPER 2-like protein</fullName>
    </submittedName>
</protein>
<feature type="domain" description="hAT-like transposase RNase-H fold" evidence="2">
    <location>
        <begin position="2"/>
        <end position="95"/>
    </location>
</feature>